<dbReference type="OrthoDB" id="10489150at2759"/>
<dbReference type="AlphaFoldDB" id="A0A9P6UFJ3"/>
<evidence type="ECO:0000313" key="1">
    <source>
        <dbReference type="EMBL" id="KAG0288683.1"/>
    </source>
</evidence>
<sequence>MHDRSLLQKRDPNSKACANAKKEAFSALPNFIKALQNYPHSDELTKVGTFQQAMIAANMHQDRPHYEAIVAAYHQADAALAGSSEPKAARLRKEVNNMMDIVNKIAPLCK</sequence>
<dbReference type="EMBL" id="JAAAIN010002977">
    <property type="protein sequence ID" value="KAG0288683.1"/>
    <property type="molecule type" value="Genomic_DNA"/>
</dbReference>
<evidence type="ECO:0000313" key="2">
    <source>
        <dbReference type="Proteomes" id="UP000823405"/>
    </source>
</evidence>
<protein>
    <submittedName>
        <fullName evidence="1">Uncharacterized protein</fullName>
    </submittedName>
</protein>
<gene>
    <name evidence="1" type="ORF">BGZ97_006695</name>
</gene>
<keyword evidence="2" id="KW-1185">Reference proteome</keyword>
<reference evidence="1" key="1">
    <citation type="journal article" date="2020" name="Fungal Divers.">
        <title>Resolving the Mortierellaceae phylogeny through synthesis of multi-gene phylogenetics and phylogenomics.</title>
        <authorList>
            <person name="Vandepol N."/>
            <person name="Liber J."/>
            <person name="Desiro A."/>
            <person name="Na H."/>
            <person name="Kennedy M."/>
            <person name="Barry K."/>
            <person name="Grigoriev I.V."/>
            <person name="Miller A.N."/>
            <person name="O'Donnell K."/>
            <person name="Stajich J.E."/>
            <person name="Bonito G."/>
        </authorList>
    </citation>
    <scope>NUCLEOTIDE SEQUENCE</scope>
    <source>
        <strain evidence="1">NVP60</strain>
    </source>
</reference>
<comment type="caution">
    <text evidence="1">The sequence shown here is derived from an EMBL/GenBank/DDBJ whole genome shotgun (WGS) entry which is preliminary data.</text>
</comment>
<name>A0A9P6UFJ3_9FUNG</name>
<accession>A0A9P6UFJ3</accession>
<organism evidence="1 2">
    <name type="scientific">Linnemannia gamsii</name>
    <dbReference type="NCBI Taxonomy" id="64522"/>
    <lineage>
        <taxon>Eukaryota</taxon>
        <taxon>Fungi</taxon>
        <taxon>Fungi incertae sedis</taxon>
        <taxon>Mucoromycota</taxon>
        <taxon>Mortierellomycotina</taxon>
        <taxon>Mortierellomycetes</taxon>
        <taxon>Mortierellales</taxon>
        <taxon>Mortierellaceae</taxon>
        <taxon>Linnemannia</taxon>
    </lineage>
</organism>
<dbReference type="Proteomes" id="UP000823405">
    <property type="component" value="Unassembled WGS sequence"/>
</dbReference>
<proteinExistence type="predicted"/>